<dbReference type="InterPro" id="IPR001190">
    <property type="entry name" value="SRCR"/>
</dbReference>
<feature type="disulfide bond" evidence="9">
    <location>
        <begin position="8"/>
        <end position="18"/>
    </location>
</feature>
<dbReference type="Gene3D" id="3.10.250.10">
    <property type="entry name" value="SRCR-like domain"/>
    <property type="match status" value="2"/>
</dbReference>
<feature type="domain" description="SRCR" evidence="10">
    <location>
        <begin position="1"/>
        <end position="37"/>
    </location>
</feature>
<keyword evidence="6" id="KW-0472">Membrane</keyword>
<evidence type="ECO:0000256" key="6">
    <source>
        <dbReference type="ARBA" id="ARBA00023136"/>
    </source>
</evidence>
<evidence type="ECO:0000256" key="4">
    <source>
        <dbReference type="ARBA" id="ARBA00022737"/>
    </source>
</evidence>
<evidence type="ECO:0000256" key="7">
    <source>
        <dbReference type="ARBA" id="ARBA00023157"/>
    </source>
</evidence>
<dbReference type="OrthoDB" id="536948at2759"/>
<protein>
    <submittedName>
        <fullName evidence="11">(spotted green pufferfish) hypothetical protein</fullName>
    </submittedName>
</protein>
<dbReference type="FunFam" id="3.10.250.10:FF:000016">
    <property type="entry name" value="Scavenger receptor cysteine-rich protein type 12"/>
    <property type="match status" value="1"/>
</dbReference>
<dbReference type="PANTHER" id="PTHR48071:SF18">
    <property type="entry name" value="DELETED IN MALIGNANT BRAIN TUMORS 1 PROTEIN-RELATED"/>
    <property type="match status" value="1"/>
</dbReference>
<evidence type="ECO:0000313" key="11">
    <source>
        <dbReference type="EMBL" id="CAF87290.1"/>
    </source>
</evidence>
<evidence type="ECO:0000256" key="9">
    <source>
        <dbReference type="PROSITE-ProRule" id="PRU00196"/>
    </source>
</evidence>
<gene>
    <name evidence="11" type="ORF">GSTENG00038260001</name>
</gene>
<keyword evidence="7 9" id="KW-1015">Disulfide bond</keyword>
<dbReference type="AlphaFoldDB" id="Q4TIJ2"/>
<comment type="subcellular location">
    <subcellularLocation>
        <location evidence="1">Membrane</location>
        <topology evidence="1">Single-pass membrane protein</topology>
    </subcellularLocation>
</comment>
<evidence type="ECO:0000256" key="2">
    <source>
        <dbReference type="ARBA" id="ARBA00022692"/>
    </source>
</evidence>
<dbReference type="PROSITE" id="PS50287">
    <property type="entry name" value="SRCR_2"/>
    <property type="match status" value="2"/>
</dbReference>
<dbReference type="PANTHER" id="PTHR48071">
    <property type="entry name" value="SRCR DOMAIN-CONTAINING PROTEIN"/>
    <property type="match status" value="1"/>
</dbReference>
<keyword evidence="3" id="KW-0732">Signal</keyword>
<evidence type="ECO:0000256" key="1">
    <source>
        <dbReference type="ARBA" id="ARBA00004167"/>
    </source>
</evidence>
<comment type="caution">
    <text evidence="11">The sequence shown here is derived from an EMBL/GenBank/DDBJ whole genome shotgun (WGS) entry which is preliminary data.</text>
</comment>
<dbReference type="InterPro" id="IPR036772">
    <property type="entry name" value="SRCR-like_dom_sf"/>
</dbReference>
<comment type="caution">
    <text evidence="9">Lacks conserved residue(s) required for the propagation of feature annotation.</text>
</comment>
<feature type="domain" description="SRCR" evidence="10">
    <location>
        <begin position="47"/>
        <end position="91"/>
    </location>
</feature>
<dbReference type="GO" id="GO:0016020">
    <property type="term" value="C:membrane"/>
    <property type="evidence" value="ECO:0007669"/>
    <property type="project" value="UniProtKB-SubCell"/>
</dbReference>
<evidence type="ECO:0000256" key="5">
    <source>
        <dbReference type="ARBA" id="ARBA00022989"/>
    </source>
</evidence>
<keyword evidence="2" id="KW-0812">Transmembrane</keyword>
<keyword evidence="5" id="KW-1133">Transmembrane helix</keyword>
<dbReference type="SMART" id="SM00202">
    <property type="entry name" value="SR"/>
    <property type="match status" value="1"/>
</dbReference>
<dbReference type="SUPFAM" id="SSF56487">
    <property type="entry name" value="SRCR-like"/>
    <property type="match status" value="2"/>
</dbReference>
<proteinExistence type="predicted"/>
<feature type="non-terminal residue" evidence="11">
    <location>
        <position position="1"/>
    </location>
</feature>
<keyword evidence="4" id="KW-0677">Repeat</keyword>
<reference evidence="11" key="2">
    <citation type="submission" date="2004-02" db="EMBL/GenBank/DDBJ databases">
        <authorList>
            <consortium name="Genoscope"/>
            <consortium name="Whitehead Institute Centre for Genome Research"/>
        </authorList>
    </citation>
    <scope>NUCLEOTIDE SEQUENCE</scope>
</reference>
<dbReference type="PROSITE" id="PS00420">
    <property type="entry name" value="SRCR_1"/>
    <property type="match status" value="1"/>
</dbReference>
<name>Q4TIJ2_TETNG</name>
<dbReference type="EMBL" id="CAAE01002079">
    <property type="protein sequence ID" value="CAF87290.1"/>
    <property type="molecule type" value="Genomic_DNA"/>
</dbReference>
<dbReference type="Pfam" id="PF00530">
    <property type="entry name" value="SRCR"/>
    <property type="match status" value="1"/>
</dbReference>
<dbReference type="KEGG" id="tng:GSTEN00038260G001"/>
<organism evidence="11">
    <name type="scientific">Tetraodon nigroviridis</name>
    <name type="common">Spotted green pufferfish</name>
    <name type="synonym">Chelonodon nigroviridis</name>
    <dbReference type="NCBI Taxonomy" id="99883"/>
    <lineage>
        <taxon>Eukaryota</taxon>
        <taxon>Metazoa</taxon>
        <taxon>Chordata</taxon>
        <taxon>Craniata</taxon>
        <taxon>Vertebrata</taxon>
        <taxon>Euteleostomi</taxon>
        <taxon>Actinopterygii</taxon>
        <taxon>Neopterygii</taxon>
        <taxon>Teleostei</taxon>
        <taxon>Neoteleostei</taxon>
        <taxon>Acanthomorphata</taxon>
        <taxon>Eupercaria</taxon>
        <taxon>Tetraodontiformes</taxon>
        <taxon>Tetradontoidea</taxon>
        <taxon>Tetraodontidae</taxon>
        <taxon>Tetraodon</taxon>
    </lineage>
</organism>
<reference evidence="11" key="1">
    <citation type="journal article" date="2004" name="Nature">
        <title>Genome duplication in the teleost fish Tetraodon nigroviridis reveals the early vertebrate proto-karyotype.</title>
        <authorList>
            <person name="Jaillon O."/>
            <person name="Aury J.-M."/>
            <person name="Brunet F."/>
            <person name="Petit J.-L."/>
            <person name="Stange-Thomann N."/>
            <person name="Mauceli E."/>
            <person name="Bouneau L."/>
            <person name="Fischer C."/>
            <person name="Ozouf-Costaz C."/>
            <person name="Bernot A."/>
            <person name="Nicaud S."/>
            <person name="Jaffe D."/>
            <person name="Fisher S."/>
            <person name="Lutfalla G."/>
            <person name="Dossat C."/>
            <person name="Segurens B."/>
            <person name="Dasilva C."/>
            <person name="Salanoubat M."/>
            <person name="Levy M."/>
            <person name="Boudet N."/>
            <person name="Castellano S."/>
            <person name="Anthouard V."/>
            <person name="Jubin C."/>
            <person name="Castelli V."/>
            <person name="Katinka M."/>
            <person name="Vacherie B."/>
            <person name="Biemont C."/>
            <person name="Skalli Z."/>
            <person name="Cattolico L."/>
            <person name="Poulain J."/>
            <person name="De Berardinis V."/>
            <person name="Cruaud C."/>
            <person name="Duprat S."/>
            <person name="Brottier P."/>
            <person name="Coutanceau J.-P."/>
            <person name="Gouzy J."/>
            <person name="Parra G."/>
            <person name="Lardier G."/>
            <person name="Chapple C."/>
            <person name="McKernan K.J."/>
            <person name="McEwan P."/>
            <person name="Bosak S."/>
            <person name="Kellis M."/>
            <person name="Volff J.-N."/>
            <person name="Guigo R."/>
            <person name="Zody M.C."/>
            <person name="Mesirov J."/>
            <person name="Lindblad-Toh K."/>
            <person name="Birren B."/>
            <person name="Nusbaum C."/>
            <person name="Kahn D."/>
            <person name="Robinson-Rechavi M."/>
            <person name="Laudet V."/>
            <person name="Schachter V."/>
            <person name="Quetier F."/>
            <person name="Saurin W."/>
            <person name="Scarpelli C."/>
            <person name="Wincker P."/>
            <person name="Lander E.S."/>
            <person name="Weissenbach J."/>
            <person name="Roest Crollius H."/>
        </authorList>
    </citation>
    <scope>NUCLEOTIDE SEQUENCE [LARGE SCALE GENOMIC DNA]</scope>
</reference>
<evidence type="ECO:0000256" key="3">
    <source>
        <dbReference type="ARBA" id="ARBA00022729"/>
    </source>
</evidence>
<dbReference type="PRINTS" id="PR00258">
    <property type="entry name" value="SPERACTRCPTR"/>
</dbReference>
<evidence type="ECO:0000259" key="10">
    <source>
        <dbReference type="PROSITE" id="PS50287"/>
    </source>
</evidence>
<evidence type="ECO:0000256" key="8">
    <source>
        <dbReference type="ARBA" id="ARBA00023180"/>
    </source>
</evidence>
<accession>Q4TIJ2</accession>
<keyword evidence="8" id="KW-0325">Glycoprotein</keyword>
<sequence>IHWSAVHCKGNESDLLQCPKTTWNGRVCTLVAAITCTQQQGFVLLPVRLVGGRTHTEGTVEVFHAGQWGSICDDQWDDSDAEVVCRQLGLR</sequence>